<dbReference type="InterPro" id="IPR006680">
    <property type="entry name" value="Amidohydro-rel"/>
</dbReference>
<dbReference type="InterPro" id="IPR050287">
    <property type="entry name" value="MTA/SAH_deaminase"/>
</dbReference>
<dbReference type="EMBL" id="JAZDQT010000003">
    <property type="protein sequence ID" value="MEE1946872.1"/>
    <property type="molecule type" value="Genomic_DNA"/>
</dbReference>
<dbReference type="Pfam" id="PF01979">
    <property type="entry name" value="Amidohydro_1"/>
    <property type="match status" value="1"/>
</dbReference>
<comment type="caution">
    <text evidence="3">The sequence shown here is derived from an EMBL/GenBank/DDBJ whole genome shotgun (WGS) entry which is preliminary data.</text>
</comment>
<keyword evidence="1" id="KW-0378">Hydrolase</keyword>
<feature type="domain" description="Amidohydrolase-related" evidence="2">
    <location>
        <begin position="55"/>
        <end position="373"/>
    </location>
</feature>
<evidence type="ECO:0000313" key="4">
    <source>
        <dbReference type="Proteomes" id="UP001336835"/>
    </source>
</evidence>
<accession>A0ABU7IBM0</accession>
<dbReference type="PANTHER" id="PTHR43794:SF11">
    <property type="entry name" value="AMIDOHYDROLASE-RELATED DOMAIN-CONTAINING PROTEIN"/>
    <property type="match status" value="1"/>
</dbReference>
<evidence type="ECO:0000313" key="3">
    <source>
        <dbReference type="EMBL" id="MEE1946872.1"/>
    </source>
</evidence>
<dbReference type="Gene3D" id="3.20.20.140">
    <property type="entry name" value="Metal-dependent hydrolases"/>
    <property type="match status" value="1"/>
</dbReference>
<dbReference type="RefSeq" id="WP_330109162.1">
    <property type="nucleotide sequence ID" value="NZ_JAZDQT010000003.1"/>
</dbReference>
<dbReference type="InterPro" id="IPR032466">
    <property type="entry name" value="Metal_Hydrolase"/>
</dbReference>
<dbReference type="Proteomes" id="UP001336835">
    <property type="component" value="Unassembled WGS sequence"/>
</dbReference>
<reference evidence="3 4" key="1">
    <citation type="submission" date="2024-01" db="EMBL/GenBank/DDBJ databases">
        <title>Pedobacter sp. nov., isolated from fresh soil.</title>
        <authorList>
            <person name="Le N.T.T."/>
        </authorList>
    </citation>
    <scope>NUCLEOTIDE SEQUENCE [LARGE SCALE GENOMIC DNA]</scope>
    <source>
        <strain evidence="3 4">KR3-3</strain>
    </source>
</reference>
<dbReference type="SUPFAM" id="SSF51556">
    <property type="entry name" value="Metallo-dependent hydrolases"/>
    <property type="match status" value="1"/>
</dbReference>
<proteinExistence type="predicted"/>
<keyword evidence="4" id="KW-1185">Reference proteome</keyword>
<organism evidence="3 4">
    <name type="scientific">Pedobacter albus</name>
    <dbReference type="NCBI Taxonomy" id="3113905"/>
    <lineage>
        <taxon>Bacteria</taxon>
        <taxon>Pseudomonadati</taxon>
        <taxon>Bacteroidota</taxon>
        <taxon>Sphingobacteriia</taxon>
        <taxon>Sphingobacteriales</taxon>
        <taxon>Sphingobacteriaceae</taxon>
        <taxon>Pedobacter</taxon>
    </lineage>
</organism>
<sequence length="388" mass="42931">MQHYISADWIFPVETAPIQNGVIGLDADGTITVVLTPEQVQEMRLEGIVSYKGAIIPGLVNTHCHLELSHLFGKIDEHTGLPQFIRQILALRAQPEDEITAAMQKADEAMYANGIVAVGDISNQLDSKAVKLQSKIYYHTFVEVFGFSRPSEPVIEAGLKLKADFSPLKASVVPHAPYSVSSSLFAEIKKNNAEDDILSIHNQETAGENELFAKGTGPLVDFFASVGIPPHEAQASGQNAIRYHLPQLRQTLNTLLVHNTMSEVEDVRFAEQAHPNLYWCLCPNANLYIENCLPDVKMFKSQRVALTLGTDSLASNHQLNILAEMKTLQDRLQLPFDDLLQWATLNGAMFLNIDSIFGSLKVGKKPGLNLVQLSADFKLESDQVQRLF</sequence>
<dbReference type="PANTHER" id="PTHR43794">
    <property type="entry name" value="AMINOHYDROLASE SSNA-RELATED"/>
    <property type="match status" value="1"/>
</dbReference>
<evidence type="ECO:0000259" key="2">
    <source>
        <dbReference type="Pfam" id="PF01979"/>
    </source>
</evidence>
<protein>
    <submittedName>
        <fullName evidence="3">Amidohydrolase family protein</fullName>
    </submittedName>
</protein>
<evidence type="ECO:0000256" key="1">
    <source>
        <dbReference type="ARBA" id="ARBA00022801"/>
    </source>
</evidence>
<gene>
    <name evidence="3" type="ORF">VRU48_17230</name>
</gene>
<name>A0ABU7IBM0_9SPHI</name>